<keyword evidence="1" id="KW-0472">Membrane</keyword>
<dbReference type="InterPro" id="IPR002696">
    <property type="entry name" value="Membr_insert_effic_factor_YidD"/>
</dbReference>
<comment type="caution">
    <text evidence="2">The sequence shown here is derived from an EMBL/GenBank/DDBJ whole genome shotgun (WGS) entry which is preliminary data.</text>
</comment>
<dbReference type="GO" id="GO:0005886">
    <property type="term" value="C:plasma membrane"/>
    <property type="evidence" value="ECO:0007669"/>
    <property type="project" value="UniProtKB-SubCell"/>
</dbReference>
<dbReference type="NCBIfam" id="TIGR00278">
    <property type="entry name" value="membrane protein insertion efficiency factor YidD"/>
    <property type="match status" value="1"/>
</dbReference>
<protein>
    <recommendedName>
        <fullName evidence="1">Putative membrane protein insertion efficiency factor</fullName>
    </recommendedName>
</protein>
<dbReference type="AlphaFoldDB" id="A0A1G2LRF9"/>
<sequence length="82" mass="9559">MFLAIIINLIKFYQKIFSPDHGIFKNVFGYSRCRFYPSCSVYTLEAVSQYGLSLGIMLSLKRIFKCNPFNEGGYDPVVRRFE</sequence>
<comment type="function">
    <text evidence="1">Could be involved in insertion of integral membrane proteins into the membrane.</text>
</comment>
<dbReference type="PANTHER" id="PTHR33383">
    <property type="entry name" value="MEMBRANE PROTEIN INSERTION EFFICIENCY FACTOR-RELATED"/>
    <property type="match status" value="1"/>
</dbReference>
<proteinExistence type="inferred from homology"/>
<organism evidence="2 3">
    <name type="scientific">Candidatus Sungbacteria bacterium RIFCSPLOWO2_12_FULL_41_11</name>
    <dbReference type="NCBI Taxonomy" id="1802286"/>
    <lineage>
        <taxon>Bacteria</taxon>
        <taxon>Candidatus Sungiibacteriota</taxon>
    </lineage>
</organism>
<dbReference type="Pfam" id="PF01809">
    <property type="entry name" value="YidD"/>
    <property type="match status" value="1"/>
</dbReference>
<reference evidence="2 3" key="1">
    <citation type="journal article" date="2016" name="Nat. Commun.">
        <title>Thousands of microbial genomes shed light on interconnected biogeochemical processes in an aquifer system.</title>
        <authorList>
            <person name="Anantharaman K."/>
            <person name="Brown C.T."/>
            <person name="Hug L.A."/>
            <person name="Sharon I."/>
            <person name="Castelle C.J."/>
            <person name="Probst A.J."/>
            <person name="Thomas B.C."/>
            <person name="Singh A."/>
            <person name="Wilkins M.J."/>
            <person name="Karaoz U."/>
            <person name="Brodie E.L."/>
            <person name="Williams K.H."/>
            <person name="Hubbard S.S."/>
            <person name="Banfield J.F."/>
        </authorList>
    </citation>
    <scope>NUCLEOTIDE SEQUENCE [LARGE SCALE GENOMIC DNA]</scope>
</reference>
<comment type="subcellular location">
    <subcellularLocation>
        <location evidence="1">Cell membrane</location>
        <topology evidence="1">Peripheral membrane protein</topology>
        <orientation evidence="1">Cytoplasmic side</orientation>
    </subcellularLocation>
</comment>
<keyword evidence="1" id="KW-1003">Cell membrane</keyword>
<evidence type="ECO:0000313" key="3">
    <source>
        <dbReference type="Proteomes" id="UP000177171"/>
    </source>
</evidence>
<evidence type="ECO:0000256" key="1">
    <source>
        <dbReference type="HAMAP-Rule" id="MF_00386"/>
    </source>
</evidence>
<accession>A0A1G2LRF9</accession>
<dbReference type="EMBL" id="MHQY01000013">
    <property type="protein sequence ID" value="OHA14225.1"/>
    <property type="molecule type" value="Genomic_DNA"/>
</dbReference>
<name>A0A1G2LRF9_9BACT</name>
<dbReference type="SMART" id="SM01234">
    <property type="entry name" value="Haemolytic"/>
    <property type="match status" value="1"/>
</dbReference>
<dbReference type="PANTHER" id="PTHR33383:SF1">
    <property type="entry name" value="MEMBRANE PROTEIN INSERTION EFFICIENCY FACTOR-RELATED"/>
    <property type="match status" value="1"/>
</dbReference>
<comment type="similarity">
    <text evidence="1">Belongs to the UPF0161 family.</text>
</comment>
<dbReference type="Proteomes" id="UP000177171">
    <property type="component" value="Unassembled WGS sequence"/>
</dbReference>
<gene>
    <name evidence="2" type="ORF">A3G49_03155</name>
</gene>
<evidence type="ECO:0000313" key="2">
    <source>
        <dbReference type="EMBL" id="OHA14225.1"/>
    </source>
</evidence>
<dbReference type="HAMAP" id="MF_00386">
    <property type="entry name" value="UPF0161_YidD"/>
    <property type="match status" value="1"/>
</dbReference>